<dbReference type="OrthoDB" id="448399at2759"/>
<dbReference type="InterPro" id="IPR012677">
    <property type="entry name" value="Nucleotide-bd_a/b_plait_sf"/>
</dbReference>
<organism evidence="4 5">
    <name type="scientific">Streblomastix strix</name>
    <dbReference type="NCBI Taxonomy" id="222440"/>
    <lineage>
        <taxon>Eukaryota</taxon>
        <taxon>Metamonada</taxon>
        <taxon>Preaxostyla</taxon>
        <taxon>Oxymonadida</taxon>
        <taxon>Streblomastigidae</taxon>
        <taxon>Streblomastix</taxon>
    </lineage>
</organism>
<feature type="compositionally biased region" description="Pro residues" evidence="2">
    <location>
        <begin position="166"/>
        <end position="177"/>
    </location>
</feature>
<dbReference type="SMART" id="SM00360">
    <property type="entry name" value="RRM"/>
    <property type="match status" value="2"/>
</dbReference>
<evidence type="ECO:0000313" key="4">
    <source>
        <dbReference type="EMBL" id="KAA6361125.1"/>
    </source>
</evidence>
<dbReference type="EMBL" id="SNRW01025990">
    <property type="protein sequence ID" value="KAA6361125.1"/>
    <property type="molecule type" value="Genomic_DNA"/>
</dbReference>
<evidence type="ECO:0000256" key="2">
    <source>
        <dbReference type="SAM" id="MobiDB-lite"/>
    </source>
</evidence>
<feature type="non-terminal residue" evidence="4">
    <location>
        <position position="320"/>
    </location>
</feature>
<dbReference type="GO" id="GO:0003723">
    <property type="term" value="F:RNA binding"/>
    <property type="evidence" value="ECO:0007669"/>
    <property type="project" value="UniProtKB-UniRule"/>
</dbReference>
<gene>
    <name evidence="4" type="ORF">EZS28_043348</name>
</gene>
<sequence length="320" mass="36343">MKAQQQMDGKVIDGSVLEVKIQQNQSSAQIPQLSEISSIIIRNLNPGNGITAEIAQNSNLKYSQPPKIVFDDHHQSSPNEQDINRKGLFIKNIASTVTKRMIELVFTPFNLKGCNIQTNSQKPGIAFLLFNYEEDAQEALDMMNNKIIEGLNIEIEFQKRNERSPPISPPRMRPPQQLPLQPRIGDNKKGLYITNISPQITSAEFELIFIAFSPTKFVIPNGQPNTRPHFGFVDFETEEDASQAVVHINGIKVDGLALRLEYNNKPTPDRSKQTGGISLNQNNFSPFVDPVTNNNQQQNLRRIIEEEEERRREEDQRRKA</sequence>
<feature type="compositionally biased region" description="Polar residues" evidence="2">
    <location>
        <begin position="273"/>
        <end position="285"/>
    </location>
</feature>
<dbReference type="Gene3D" id="3.30.70.330">
    <property type="match status" value="2"/>
</dbReference>
<name>A0A5J4TUP5_9EUKA</name>
<dbReference type="Proteomes" id="UP000324800">
    <property type="component" value="Unassembled WGS sequence"/>
</dbReference>
<dbReference type="PROSITE" id="PS50102">
    <property type="entry name" value="RRM"/>
    <property type="match status" value="2"/>
</dbReference>
<feature type="compositionally biased region" description="Basic and acidic residues" evidence="2">
    <location>
        <begin position="309"/>
        <end position="320"/>
    </location>
</feature>
<dbReference type="InterPro" id="IPR050441">
    <property type="entry name" value="RBM"/>
</dbReference>
<dbReference type="SUPFAM" id="SSF54928">
    <property type="entry name" value="RNA-binding domain, RBD"/>
    <property type="match status" value="2"/>
</dbReference>
<dbReference type="InterPro" id="IPR000504">
    <property type="entry name" value="RRM_dom"/>
</dbReference>
<feature type="region of interest" description="Disordered" evidence="2">
    <location>
        <begin position="264"/>
        <end position="320"/>
    </location>
</feature>
<dbReference type="AlphaFoldDB" id="A0A5J4TUP5"/>
<reference evidence="4 5" key="1">
    <citation type="submission" date="2019-03" db="EMBL/GenBank/DDBJ databases">
        <title>Single cell metagenomics reveals metabolic interactions within the superorganism composed of flagellate Streblomastix strix and complex community of Bacteroidetes bacteria on its surface.</title>
        <authorList>
            <person name="Treitli S.C."/>
            <person name="Kolisko M."/>
            <person name="Husnik F."/>
            <person name="Keeling P."/>
            <person name="Hampl V."/>
        </authorList>
    </citation>
    <scope>NUCLEOTIDE SEQUENCE [LARGE SCALE GENOMIC DNA]</scope>
    <source>
        <strain evidence="4">ST1C</strain>
    </source>
</reference>
<keyword evidence="1" id="KW-0694">RNA-binding</keyword>
<dbReference type="Pfam" id="PF00076">
    <property type="entry name" value="RRM_1"/>
    <property type="match status" value="2"/>
</dbReference>
<feature type="domain" description="RRM" evidence="3">
    <location>
        <begin position="86"/>
        <end position="160"/>
    </location>
</feature>
<accession>A0A5J4TUP5</accession>
<dbReference type="CDD" id="cd00590">
    <property type="entry name" value="RRM_SF"/>
    <property type="match status" value="2"/>
</dbReference>
<feature type="region of interest" description="Disordered" evidence="2">
    <location>
        <begin position="163"/>
        <end position="184"/>
    </location>
</feature>
<comment type="caution">
    <text evidence="4">The sequence shown here is derived from an EMBL/GenBank/DDBJ whole genome shotgun (WGS) entry which is preliminary data.</text>
</comment>
<dbReference type="InterPro" id="IPR035979">
    <property type="entry name" value="RBD_domain_sf"/>
</dbReference>
<feature type="domain" description="RRM" evidence="3">
    <location>
        <begin position="189"/>
        <end position="265"/>
    </location>
</feature>
<evidence type="ECO:0000259" key="3">
    <source>
        <dbReference type="PROSITE" id="PS50102"/>
    </source>
</evidence>
<evidence type="ECO:0000256" key="1">
    <source>
        <dbReference type="PROSITE-ProRule" id="PRU00176"/>
    </source>
</evidence>
<evidence type="ECO:0000313" key="5">
    <source>
        <dbReference type="Proteomes" id="UP000324800"/>
    </source>
</evidence>
<protein>
    <recommendedName>
        <fullName evidence="3">RRM domain-containing protein</fullName>
    </recommendedName>
</protein>
<proteinExistence type="predicted"/>
<dbReference type="PANTHER" id="PTHR48034">
    <property type="entry name" value="TRANSFORMER-2 SEX-DETERMINING PROTEIN-RELATED"/>
    <property type="match status" value="1"/>
</dbReference>